<reference evidence="2 3" key="1">
    <citation type="submission" date="2019-04" db="EMBL/GenBank/DDBJ databases">
        <title>Shimia ponticola sp. nov., isolated from seawater.</title>
        <authorList>
            <person name="Kim Y.-O."/>
            <person name="Yoon J.-H."/>
        </authorList>
    </citation>
    <scope>NUCLEOTIDE SEQUENCE [LARGE SCALE GENOMIC DNA]</scope>
    <source>
        <strain evidence="2 3">MYP11</strain>
    </source>
</reference>
<dbReference type="InterPro" id="IPR045608">
    <property type="entry name" value="Trypco2"/>
</dbReference>
<dbReference type="AlphaFoldDB" id="A0A4S4NFI5"/>
<accession>A0A4S4NFI5</accession>
<dbReference type="Pfam" id="PF19631">
    <property type="entry name" value="Trypco2"/>
    <property type="match status" value="1"/>
</dbReference>
<dbReference type="Proteomes" id="UP000306602">
    <property type="component" value="Unassembled WGS sequence"/>
</dbReference>
<evidence type="ECO:0000313" key="3">
    <source>
        <dbReference type="Proteomes" id="UP000306602"/>
    </source>
</evidence>
<organism evidence="2 3">
    <name type="scientific">Aliishimia ponticola</name>
    <dbReference type="NCBI Taxonomy" id="2499833"/>
    <lineage>
        <taxon>Bacteria</taxon>
        <taxon>Pseudomonadati</taxon>
        <taxon>Pseudomonadota</taxon>
        <taxon>Alphaproteobacteria</taxon>
        <taxon>Rhodobacterales</taxon>
        <taxon>Paracoccaceae</taxon>
        <taxon>Aliishimia</taxon>
    </lineage>
</organism>
<protein>
    <recommendedName>
        <fullName evidence="1">Trypsin-co-occurring domain-containing protein</fullName>
    </recommendedName>
</protein>
<evidence type="ECO:0000259" key="1">
    <source>
        <dbReference type="Pfam" id="PF19631"/>
    </source>
</evidence>
<keyword evidence="3" id="KW-1185">Reference proteome</keyword>
<sequence>MGRTPVKKANLRIATPLDPMLFKDATVVKPTGTTKAPDPRLAEVVAALRRELEAVALIAASDDREVPRFHLAEAEMDFSFAVTDLEDDGVRVAIDRERLAEVPDNQVHRMKLKVVDADVQALIGRVKQD</sequence>
<feature type="domain" description="Trypsin-co-occurring" evidence="1">
    <location>
        <begin position="41"/>
        <end position="113"/>
    </location>
</feature>
<evidence type="ECO:0000313" key="2">
    <source>
        <dbReference type="EMBL" id="THH37357.1"/>
    </source>
</evidence>
<proteinExistence type="predicted"/>
<dbReference type="RefSeq" id="WP_136462953.1">
    <property type="nucleotide sequence ID" value="NZ_SRKY01000002.1"/>
</dbReference>
<gene>
    <name evidence="2" type="ORF">E4Z66_10620</name>
</gene>
<name>A0A4S4NFI5_9RHOB</name>
<comment type="caution">
    <text evidence="2">The sequence shown here is derived from an EMBL/GenBank/DDBJ whole genome shotgun (WGS) entry which is preliminary data.</text>
</comment>
<dbReference type="EMBL" id="SRKY01000002">
    <property type="protein sequence ID" value="THH37357.1"/>
    <property type="molecule type" value="Genomic_DNA"/>
</dbReference>